<keyword evidence="3" id="KW-1185">Reference proteome</keyword>
<dbReference type="EMBL" id="JACXAE010000013">
    <property type="protein sequence ID" value="MBD2771221.1"/>
    <property type="molecule type" value="Genomic_DNA"/>
</dbReference>
<gene>
    <name evidence="2" type="ORF">ICL16_03540</name>
</gene>
<keyword evidence="1" id="KW-0812">Transmembrane</keyword>
<feature type="transmembrane region" description="Helical" evidence="1">
    <location>
        <begin position="12"/>
        <end position="32"/>
    </location>
</feature>
<name>A0A8J6XEZ5_9CYAN</name>
<keyword evidence="1" id="KW-0472">Membrane</keyword>
<evidence type="ECO:0000313" key="3">
    <source>
        <dbReference type="Proteomes" id="UP000629098"/>
    </source>
</evidence>
<dbReference type="Proteomes" id="UP000629098">
    <property type="component" value="Unassembled WGS sequence"/>
</dbReference>
<keyword evidence="1" id="KW-1133">Transmembrane helix</keyword>
<proteinExistence type="predicted"/>
<accession>A0A8J6XEZ5</accession>
<comment type="caution">
    <text evidence="2">The sequence shown here is derived from an EMBL/GenBank/DDBJ whole genome shotgun (WGS) entry which is preliminary data.</text>
</comment>
<dbReference type="RefSeq" id="WP_190825510.1">
    <property type="nucleotide sequence ID" value="NZ_CAWPPI010000013.1"/>
</dbReference>
<reference evidence="2" key="1">
    <citation type="submission" date="2020-09" db="EMBL/GenBank/DDBJ databases">
        <title>Iningainema tapete sp. nov. (Scytonemataceae, Cyanobacteria) from greenhouses in central Florida (USA) produces two types of nodularin with biosynthetic potential for microcystin-LR and anabaenopeptins.</title>
        <authorList>
            <person name="Berthold D.E."/>
            <person name="Lefler F.W."/>
            <person name="Huang I.-S."/>
            <person name="Abdulla H."/>
            <person name="Zimba P.V."/>
            <person name="Laughinghouse H.D. IV."/>
        </authorList>
    </citation>
    <scope>NUCLEOTIDE SEQUENCE</scope>
    <source>
        <strain evidence="2">BLCCT55</strain>
    </source>
</reference>
<evidence type="ECO:0000256" key="1">
    <source>
        <dbReference type="SAM" id="Phobius"/>
    </source>
</evidence>
<organism evidence="2 3">
    <name type="scientific">Iningainema tapete BLCC-T55</name>
    <dbReference type="NCBI Taxonomy" id="2748662"/>
    <lineage>
        <taxon>Bacteria</taxon>
        <taxon>Bacillati</taxon>
        <taxon>Cyanobacteriota</taxon>
        <taxon>Cyanophyceae</taxon>
        <taxon>Nostocales</taxon>
        <taxon>Scytonemataceae</taxon>
        <taxon>Iningainema tapete</taxon>
    </lineage>
</organism>
<protein>
    <submittedName>
        <fullName evidence="2">Uncharacterized protein</fullName>
    </submittedName>
</protein>
<dbReference type="AlphaFoldDB" id="A0A8J6XEZ5"/>
<sequence length="64" mass="6839">MKERESNENKGNAVMSGVVLVAASIMLIFVINNFPPSGARNVASFVAGMFGFTSVQALRRSFDG</sequence>
<evidence type="ECO:0000313" key="2">
    <source>
        <dbReference type="EMBL" id="MBD2771221.1"/>
    </source>
</evidence>